<evidence type="ECO:0000256" key="1">
    <source>
        <dbReference type="SAM" id="MobiDB-lite"/>
    </source>
</evidence>
<feature type="non-terminal residue" evidence="3">
    <location>
        <position position="1"/>
    </location>
</feature>
<reference evidence="3" key="1">
    <citation type="submission" date="2016-02" db="EMBL/GenBank/DDBJ databases">
        <title>RNAseq analyses of the midgut from blood- or serum-fed Ixodes ricinus ticks.</title>
        <authorList>
            <person name="Perner J."/>
            <person name="Provaznik J."/>
            <person name="Schrenkova J."/>
            <person name="Urbanova V."/>
            <person name="Ribeiro J.M."/>
            <person name="Kopacek P."/>
        </authorList>
    </citation>
    <scope>NUCLEOTIDE SEQUENCE</scope>
    <source>
        <tissue evidence="3">Gut</tissue>
    </source>
</reference>
<feature type="region of interest" description="Disordered" evidence="1">
    <location>
        <begin position="192"/>
        <end position="243"/>
    </location>
</feature>
<name>A0A131XVB1_IXORI</name>
<protein>
    <submittedName>
        <fullName evidence="3">Putative myosin heavy chain</fullName>
    </submittedName>
</protein>
<accession>A0A131XVB1</accession>
<evidence type="ECO:0000313" key="3">
    <source>
        <dbReference type="EMBL" id="JAP69990.1"/>
    </source>
</evidence>
<dbReference type="InterPro" id="IPR052220">
    <property type="entry name" value="METTL25"/>
</dbReference>
<evidence type="ECO:0000259" key="2">
    <source>
        <dbReference type="Pfam" id="PF13679"/>
    </source>
</evidence>
<feature type="domain" description="Methyltransferase" evidence="2">
    <location>
        <begin position="125"/>
        <end position="310"/>
    </location>
</feature>
<sequence length="500" mass="55445">PKLNRSLNALADFLETHKEFVNAHMVDFFTKRHWENLVDAAIADELLSISDQVLSSFGTEEFFASTYVKEQKAPALTELLEAVKNHTLPALGACTEIDAAISRCTDDAVLSEAQLRLQEWCMSRKKNHEVAIMGNMIKSLGDQHDTRYVVDLGSGKGYLSGNLISAHAMTVLGIESAAGNNHRAETRFSKIERASRTRRNPSAVRNATVARLSAQDRSTDESAESCSDEGPTPPSGNGGGRFRTLTARVDEDFDLGEALKKSFQDEGIDDVILCGLHTCGDLATSALKLFVRCPRAKVLCLVGCCYHLTEEEFVSPQNGGKQFGFPMSQVLRKRKYVLGRNARMLAAQCAERNKEEKKVLPNSLFYRALLQLVLSEKLGNEAASLDQVKVGKLGSASSSFTDYVCRALNKLKLRHVGITPDEIRAYEEEYTKQLRRLTAFQQMRIAFAACVEALVLLDRLVYLLEQEAVTDAHIVRLFDPVTSPRCYALCAVKKTAREKL</sequence>
<dbReference type="AlphaFoldDB" id="A0A131XVB1"/>
<organism evidence="3">
    <name type="scientific">Ixodes ricinus</name>
    <name type="common">Common tick</name>
    <name type="synonym">Acarus ricinus</name>
    <dbReference type="NCBI Taxonomy" id="34613"/>
    <lineage>
        <taxon>Eukaryota</taxon>
        <taxon>Metazoa</taxon>
        <taxon>Ecdysozoa</taxon>
        <taxon>Arthropoda</taxon>
        <taxon>Chelicerata</taxon>
        <taxon>Arachnida</taxon>
        <taxon>Acari</taxon>
        <taxon>Parasitiformes</taxon>
        <taxon>Ixodida</taxon>
        <taxon>Ixodoidea</taxon>
        <taxon>Ixodidae</taxon>
        <taxon>Ixodinae</taxon>
        <taxon>Ixodes</taxon>
    </lineage>
</organism>
<dbReference type="PANTHER" id="PTHR12496:SF2">
    <property type="entry name" value="METHYLTRANSFERASE-LIKE PROTEIN 25B"/>
    <property type="match status" value="1"/>
</dbReference>
<dbReference type="Pfam" id="PF13679">
    <property type="entry name" value="Methyltransf_32"/>
    <property type="match status" value="1"/>
</dbReference>
<dbReference type="InterPro" id="IPR025714">
    <property type="entry name" value="Methyltranfer_dom"/>
</dbReference>
<dbReference type="EMBL" id="GEFM01005806">
    <property type="protein sequence ID" value="JAP69990.1"/>
    <property type="molecule type" value="mRNA"/>
</dbReference>
<proteinExistence type="evidence at transcript level"/>
<dbReference type="PANTHER" id="PTHR12496">
    <property type="entry name" value="CGI-41 METHYLTRANSFERASE"/>
    <property type="match status" value="1"/>
</dbReference>